<reference evidence="1 2" key="1">
    <citation type="submission" date="2024-02" db="EMBL/GenBank/DDBJ databases">
        <title>New thermophilic sulfur-oxidizing bacteria from a hot springs of the Uzon caldera (Kamchatka, Russia).</title>
        <authorList>
            <person name="Dukat A.M."/>
            <person name="Elcheninov A.G."/>
            <person name="Frolov E.N."/>
        </authorList>
    </citation>
    <scope>NUCLEOTIDE SEQUENCE [LARGE SCALE GENOMIC DNA]</scope>
    <source>
        <strain evidence="1 2">AK1</strain>
    </source>
</reference>
<protein>
    <submittedName>
        <fullName evidence="1">Uncharacterized protein</fullName>
    </submittedName>
</protein>
<organism evidence="1 2">
    <name type="scientific">Thiobacter aerophilum</name>
    <dbReference type="NCBI Taxonomy" id="3121275"/>
    <lineage>
        <taxon>Bacteria</taxon>
        <taxon>Pseudomonadati</taxon>
        <taxon>Pseudomonadota</taxon>
        <taxon>Betaproteobacteria</taxon>
        <taxon>Burkholderiales</taxon>
        <taxon>Thiobacteraceae</taxon>
        <taxon>Thiobacter</taxon>
    </lineage>
</organism>
<dbReference type="Gene3D" id="1.10.1220.10">
    <property type="entry name" value="Met repressor-like"/>
    <property type="match status" value="1"/>
</dbReference>
<name>A0ABV0EH10_9BURK</name>
<evidence type="ECO:0000313" key="1">
    <source>
        <dbReference type="EMBL" id="MEO1767950.1"/>
    </source>
</evidence>
<accession>A0ABV0EH10</accession>
<dbReference type="Proteomes" id="UP001482231">
    <property type="component" value="Unassembled WGS sequence"/>
</dbReference>
<comment type="caution">
    <text evidence="1">The sequence shown here is derived from an EMBL/GenBank/DDBJ whole genome shotgun (WGS) entry which is preliminary data.</text>
</comment>
<dbReference type="SUPFAM" id="SSF47598">
    <property type="entry name" value="Ribbon-helix-helix"/>
    <property type="match status" value="1"/>
</dbReference>
<sequence>MGVNESSTEAEVRAILENAERPAERIRMGDALAALGRKIGLKDEDFAVFEQARDKKPAEPVRLVASRDTGPYQAPGLQVINPWET</sequence>
<dbReference type="InterPro" id="IPR013321">
    <property type="entry name" value="Arc_rbn_hlx_hlx"/>
</dbReference>
<proteinExistence type="predicted"/>
<dbReference type="RefSeq" id="WP_347309062.1">
    <property type="nucleotide sequence ID" value="NZ_JBAJEX010000014.1"/>
</dbReference>
<gene>
    <name evidence="1" type="ORF">V6E02_12090</name>
</gene>
<keyword evidence="2" id="KW-1185">Reference proteome</keyword>
<evidence type="ECO:0000313" key="2">
    <source>
        <dbReference type="Proteomes" id="UP001482231"/>
    </source>
</evidence>
<dbReference type="InterPro" id="IPR010985">
    <property type="entry name" value="Ribbon_hlx_hlx"/>
</dbReference>
<dbReference type="EMBL" id="JBAJEX010000014">
    <property type="protein sequence ID" value="MEO1767950.1"/>
    <property type="molecule type" value="Genomic_DNA"/>
</dbReference>